<evidence type="ECO:0000256" key="6">
    <source>
        <dbReference type="ARBA" id="ARBA00022737"/>
    </source>
</evidence>
<dbReference type="SUPFAM" id="SSF52058">
    <property type="entry name" value="L domain-like"/>
    <property type="match status" value="1"/>
</dbReference>
<accession>A0A061SKC0</accession>
<gene>
    <name evidence="11" type="ORF">TSPGSL018_3195</name>
</gene>
<evidence type="ECO:0000256" key="3">
    <source>
        <dbReference type="ARBA" id="ARBA00022614"/>
    </source>
</evidence>
<protein>
    <submittedName>
        <fullName evidence="11">Surface antigen protein</fullName>
    </submittedName>
</protein>
<reference evidence="11" key="1">
    <citation type="submission" date="2014-05" db="EMBL/GenBank/DDBJ databases">
        <title>The transcriptome of the halophilic microalga Tetraselmis sp. GSL018 isolated from the Great Salt Lake, Utah.</title>
        <authorList>
            <person name="Jinkerson R.E."/>
            <person name="D'Adamo S."/>
            <person name="Posewitz M.C."/>
        </authorList>
    </citation>
    <scope>NUCLEOTIDE SEQUENCE</scope>
    <source>
        <strain evidence="11">GSL018</strain>
    </source>
</reference>
<dbReference type="InterPro" id="IPR032675">
    <property type="entry name" value="LRR_dom_sf"/>
</dbReference>
<dbReference type="PANTHER" id="PTHR27000">
    <property type="entry name" value="LEUCINE-RICH REPEAT RECEPTOR-LIKE PROTEIN KINASE FAMILY PROTEIN-RELATED"/>
    <property type="match status" value="1"/>
</dbReference>
<dbReference type="EMBL" id="GBEZ01001474">
    <property type="protein sequence ID" value="JAC83499.1"/>
    <property type="molecule type" value="Transcribed_RNA"/>
</dbReference>
<feature type="non-terminal residue" evidence="11">
    <location>
        <position position="136"/>
    </location>
</feature>
<organism evidence="11">
    <name type="scientific">Tetraselmis sp. GSL018</name>
    <dbReference type="NCBI Taxonomy" id="582737"/>
    <lineage>
        <taxon>Eukaryota</taxon>
        <taxon>Viridiplantae</taxon>
        <taxon>Chlorophyta</taxon>
        <taxon>core chlorophytes</taxon>
        <taxon>Chlorodendrophyceae</taxon>
        <taxon>Chlorodendrales</taxon>
        <taxon>Chlorodendraceae</taxon>
        <taxon>Tetraselmis</taxon>
    </lineage>
</organism>
<sequence>MLFLDVTRNAILNGSIPTEWSTMRDLEFALFKQNNLMGSLPSTWSELQKLRVIDVTSNVHLSGTLPPSWSAMQSLLWLDAADTGFYGLIPDEWNHGMVSIERIDLRNQHRTSMHIDPICVDSAASDTRLASGVALL</sequence>
<dbReference type="Gene3D" id="3.80.10.10">
    <property type="entry name" value="Ribonuclease Inhibitor"/>
    <property type="match status" value="1"/>
</dbReference>
<evidence type="ECO:0000256" key="7">
    <source>
        <dbReference type="ARBA" id="ARBA00022989"/>
    </source>
</evidence>
<evidence type="ECO:0000256" key="8">
    <source>
        <dbReference type="ARBA" id="ARBA00023136"/>
    </source>
</evidence>
<evidence type="ECO:0000256" key="4">
    <source>
        <dbReference type="ARBA" id="ARBA00022692"/>
    </source>
</evidence>
<name>A0A061SKC0_9CHLO</name>
<evidence type="ECO:0000256" key="5">
    <source>
        <dbReference type="ARBA" id="ARBA00022729"/>
    </source>
</evidence>
<evidence type="ECO:0000256" key="1">
    <source>
        <dbReference type="ARBA" id="ARBA00004167"/>
    </source>
</evidence>
<comment type="subcellular location">
    <subcellularLocation>
        <location evidence="2">Cytoplasm</location>
        <location evidence="2">Cytoskeleton</location>
        <location evidence="2">Cilium axoneme</location>
    </subcellularLocation>
    <subcellularLocation>
        <location evidence="1">Membrane</location>
        <topology evidence="1">Single-pass membrane protein</topology>
    </subcellularLocation>
</comment>
<dbReference type="PANTHER" id="PTHR27000:SF642">
    <property type="entry name" value="INACTIVE LEUCINE-RICH REPEAT RECEPTOR KINASE XIAO-RELATED"/>
    <property type="match status" value="1"/>
</dbReference>
<keyword evidence="6" id="KW-0677">Repeat</keyword>
<proteinExistence type="predicted"/>
<evidence type="ECO:0000313" key="11">
    <source>
        <dbReference type="EMBL" id="JAC83499.1"/>
    </source>
</evidence>
<keyword evidence="3" id="KW-0433">Leucine-rich repeat</keyword>
<dbReference type="GO" id="GO:0016020">
    <property type="term" value="C:membrane"/>
    <property type="evidence" value="ECO:0007669"/>
    <property type="project" value="UniProtKB-SubCell"/>
</dbReference>
<keyword evidence="5" id="KW-0732">Signal</keyword>
<evidence type="ECO:0000256" key="2">
    <source>
        <dbReference type="ARBA" id="ARBA00004430"/>
    </source>
</evidence>
<keyword evidence="4" id="KW-0812">Transmembrane</keyword>
<dbReference type="GO" id="GO:0005930">
    <property type="term" value="C:axoneme"/>
    <property type="evidence" value="ECO:0007669"/>
    <property type="project" value="UniProtKB-SubCell"/>
</dbReference>
<keyword evidence="9" id="KW-0675">Receptor</keyword>
<evidence type="ECO:0000256" key="10">
    <source>
        <dbReference type="ARBA" id="ARBA00023180"/>
    </source>
</evidence>
<dbReference type="AlphaFoldDB" id="A0A061SKC0"/>
<evidence type="ECO:0000256" key="9">
    <source>
        <dbReference type="ARBA" id="ARBA00023170"/>
    </source>
</evidence>
<keyword evidence="7" id="KW-1133">Transmembrane helix</keyword>
<keyword evidence="8" id="KW-0472">Membrane</keyword>
<keyword evidence="10" id="KW-0325">Glycoprotein</keyword>